<keyword evidence="1" id="KW-0175">Coiled coil</keyword>
<accession>A0ABT9YU17</accession>
<name>A0ABT9YU17_9STRE</name>
<keyword evidence="2" id="KW-0472">Membrane</keyword>
<feature type="transmembrane region" description="Helical" evidence="2">
    <location>
        <begin position="36"/>
        <end position="56"/>
    </location>
</feature>
<dbReference type="InterPro" id="IPR007060">
    <property type="entry name" value="FtsL/DivIC"/>
</dbReference>
<dbReference type="PANTHER" id="PTHR40027:SF1">
    <property type="entry name" value="CELL DIVISION PROTEIN DIVIC"/>
    <property type="match status" value="1"/>
</dbReference>
<keyword evidence="2" id="KW-1133">Transmembrane helix</keyword>
<sequence length="127" mass="15167">MSKTKPRVLQLNNSFIQTQRRKNQKVLKENQKKNRLMGMILILVIFLFTLPAYNLMQSYEDLLTKRARLAEMKTEYETLEQQVEEEQALVKKLSDKDYSAKYIRARYHYSKDGEFVYTIPNLLPRSN</sequence>
<keyword evidence="3" id="KW-0131">Cell cycle</keyword>
<organism evidence="3 4">
    <name type="scientific">Streptococcus moroccensis</name>
    <dbReference type="NCBI Taxonomy" id="1451356"/>
    <lineage>
        <taxon>Bacteria</taxon>
        <taxon>Bacillati</taxon>
        <taxon>Bacillota</taxon>
        <taxon>Bacilli</taxon>
        <taxon>Lactobacillales</taxon>
        <taxon>Streptococcaceae</taxon>
        <taxon>Streptococcus</taxon>
    </lineage>
</organism>
<evidence type="ECO:0000256" key="2">
    <source>
        <dbReference type="SAM" id="Phobius"/>
    </source>
</evidence>
<dbReference type="GO" id="GO:0051301">
    <property type="term" value="P:cell division"/>
    <property type="evidence" value="ECO:0007669"/>
    <property type="project" value="UniProtKB-KW"/>
</dbReference>
<keyword evidence="4" id="KW-1185">Reference proteome</keyword>
<dbReference type="PANTHER" id="PTHR40027">
    <property type="entry name" value="CELL DIVISION PROTEIN DIVIC"/>
    <property type="match status" value="1"/>
</dbReference>
<dbReference type="EMBL" id="JAUSTM010000031">
    <property type="protein sequence ID" value="MDQ0223494.1"/>
    <property type="molecule type" value="Genomic_DNA"/>
</dbReference>
<dbReference type="InterPro" id="IPR039076">
    <property type="entry name" value="DivIC"/>
</dbReference>
<evidence type="ECO:0000256" key="1">
    <source>
        <dbReference type="SAM" id="Coils"/>
    </source>
</evidence>
<dbReference type="Pfam" id="PF04977">
    <property type="entry name" value="DivIC"/>
    <property type="match status" value="1"/>
</dbReference>
<protein>
    <submittedName>
        <fullName evidence="3">Cell division protein DivIC</fullName>
    </submittedName>
</protein>
<dbReference type="Proteomes" id="UP001223079">
    <property type="component" value="Unassembled WGS sequence"/>
</dbReference>
<evidence type="ECO:0000313" key="3">
    <source>
        <dbReference type="EMBL" id="MDQ0223494.1"/>
    </source>
</evidence>
<dbReference type="RefSeq" id="WP_307122635.1">
    <property type="nucleotide sequence ID" value="NZ_JAUSTM010000031.1"/>
</dbReference>
<gene>
    <name evidence="3" type="ORF">J2S23_002071</name>
</gene>
<proteinExistence type="predicted"/>
<keyword evidence="3" id="KW-0132">Cell division</keyword>
<feature type="coiled-coil region" evidence="1">
    <location>
        <begin position="62"/>
        <end position="96"/>
    </location>
</feature>
<reference evidence="3 4" key="1">
    <citation type="submission" date="2023-07" db="EMBL/GenBank/DDBJ databases">
        <title>Genomic Encyclopedia of Type Strains, Phase IV (KMG-IV): sequencing the most valuable type-strain genomes for metagenomic binning, comparative biology and taxonomic classification.</title>
        <authorList>
            <person name="Goeker M."/>
        </authorList>
    </citation>
    <scope>NUCLEOTIDE SEQUENCE [LARGE SCALE GENOMIC DNA]</scope>
    <source>
        <strain evidence="3 4">DSM 105143</strain>
    </source>
</reference>
<evidence type="ECO:0000313" key="4">
    <source>
        <dbReference type="Proteomes" id="UP001223079"/>
    </source>
</evidence>
<comment type="caution">
    <text evidence="3">The sequence shown here is derived from an EMBL/GenBank/DDBJ whole genome shotgun (WGS) entry which is preliminary data.</text>
</comment>
<keyword evidence="2" id="KW-0812">Transmembrane</keyword>